<evidence type="ECO:0000259" key="2">
    <source>
        <dbReference type="Pfam" id="PF05598"/>
    </source>
</evidence>
<dbReference type="RefSeq" id="WP_074202510.1">
    <property type="nucleotide sequence ID" value="NZ_FSRO01000001.1"/>
</dbReference>
<dbReference type="GO" id="GO:0003677">
    <property type="term" value="F:DNA binding"/>
    <property type="evidence" value="ECO:0007669"/>
    <property type="project" value="InterPro"/>
</dbReference>
<dbReference type="Proteomes" id="UP000185062">
    <property type="component" value="Unassembled WGS sequence"/>
</dbReference>
<evidence type="ECO:0000259" key="1">
    <source>
        <dbReference type="Pfam" id="PF01609"/>
    </source>
</evidence>
<reference evidence="3 4" key="1">
    <citation type="submission" date="2016-12" db="EMBL/GenBank/DDBJ databases">
        <authorList>
            <person name="Song W.-J."/>
            <person name="Kurnit D.M."/>
        </authorList>
    </citation>
    <scope>NUCLEOTIDE SEQUENCE [LARGE SCALE GENOMIC DNA]</scope>
    <source>
        <strain evidence="3 4">ATCC 49181</strain>
    </source>
</reference>
<dbReference type="Pfam" id="PF05598">
    <property type="entry name" value="DUF772"/>
    <property type="match status" value="1"/>
</dbReference>
<sequence length="321" mass="36807">MFRQVEMISLEELVPPDHPYRYFKQILNETFITRCLSGVPSDLGREGYGIVRLFYGLLLQFMEDLSDRECERFLKENLSGKWLCGFGLSEITPDHNAFYRTRKRIGTERLSQLFAQMREELARHGLISEVFTFVDATHLIAKANLWKERDRAIKAKLDKLNNEVLPKLACDKQAKIGCKGKNKYWYGYKQHSSVDMQSGLINKIAVTPGNVTDAKGLKHVCPSSGAIYADKGYCTKPAQHAAAKRGVHLAAIMMNHMLAKNHDKDRWLSHLRMPYERVFSKRNRNVRYRGIAKNQFAAFMSAISFNLKRILVLNPSGLVFS</sequence>
<evidence type="ECO:0000313" key="4">
    <source>
        <dbReference type="Proteomes" id="UP000185062"/>
    </source>
</evidence>
<dbReference type="PANTHER" id="PTHR35604:SF2">
    <property type="entry name" value="TRANSPOSASE INSH FOR INSERTION SEQUENCE ELEMENT IS5A-RELATED"/>
    <property type="match status" value="1"/>
</dbReference>
<dbReference type="GO" id="GO:0006313">
    <property type="term" value="P:DNA transposition"/>
    <property type="evidence" value="ECO:0007669"/>
    <property type="project" value="InterPro"/>
</dbReference>
<gene>
    <name evidence="3" type="ORF">SAMN02743940_1041</name>
</gene>
<keyword evidence="4" id="KW-1185">Reference proteome</keyword>
<evidence type="ECO:0000313" key="3">
    <source>
        <dbReference type="EMBL" id="SIO15325.1"/>
    </source>
</evidence>
<dbReference type="EMBL" id="FSRO01000001">
    <property type="protein sequence ID" value="SIO15325.1"/>
    <property type="molecule type" value="Genomic_DNA"/>
</dbReference>
<name>A0A1N6H6K6_9PROT</name>
<proteinExistence type="predicted"/>
<dbReference type="GO" id="GO:0004803">
    <property type="term" value="F:transposase activity"/>
    <property type="evidence" value="ECO:0007669"/>
    <property type="project" value="InterPro"/>
</dbReference>
<feature type="domain" description="Transposase IS4-like" evidence="1">
    <location>
        <begin position="174"/>
        <end position="307"/>
    </location>
</feature>
<dbReference type="InterPro" id="IPR002559">
    <property type="entry name" value="Transposase_11"/>
</dbReference>
<dbReference type="InterPro" id="IPR008490">
    <property type="entry name" value="Transposase_InsH_N"/>
</dbReference>
<dbReference type="AlphaFoldDB" id="A0A1N6H6K6"/>
<feature type="domain" description="Transposase InsH N-terminal" evidence="2">
    <location>
        <begin position="9"/>
        <end position="104"/>
    </location>
</feature>
<protein>
    <submittedName>
        <fullName evidence="3">Transposase and inactivated derivatives, IS5 family</fullName>
    </submittedName>
</protein>
<accession>A0A1N6H6K6</accession>
<dbReference type="STRING" id="44575.SAMN05216419_11001"/>
<dbReference type="PANTHER" id="PTHR35604">
    <property type="entry name" value="TRANSPOSASE INSH FOR INSERTION SEQUENCE ELEMENT IS5A-RELATED"/>
    <property type="match status" value="1"/>
</dbReference>
<organism evidence="3 4">
    <name type="scientific">Nitrosomonas cryotolerans ATCC 49181</name>
    <dbReference type="NCBI Taxonomy" id="1131553"/>
    <lineage>
        <taxon>Bacteria</taxon>
        <taxon>Pseudomonadati</taxon>
        <taxon>Pseudomonadota</taxon>
        <taxon>Betaproteobacteria</taxon>
        <taxon>Nitrosomonadales</taxon>
        <taxon>Nitrosomonadaceae</taxon>
        <taxon>Nitrosomonas</taxon>
    </lineage>
</organism>
<dbReference type="Pfam" id="PF01609">
    <property type="entry name" value="DDE_Tnp_1"/>
    <property type="match status" value="1"/>
</dbReference>